<dbReference type="HOGENOM" id="CLU_043820_2_0_1"/>
<gene>
    <name evidence="2" type="ORF">EURHEDRAFT_406717</name>
</gene>
<dbReference type="GeneID" id="63695600"/>
<dbReference type="CDD" id="cd09917">
    <property type="entry name" value="F-box_SF"/>
    <property type="match status" value="1"/>
</dbReference>
<dbReference type="OrthoDB" id="4402051at2759"/>
<protein>
    <recommendedName>
        <fullName evidence="1">F-box domain-containing protein</fullName>
    </recommendedName>
</protein>
<proteinExistence type="predicted"/>
<dbReference type="InterPro" id="IPR036047">
    <property type="entry name" value="F-box-like_dom_sf"/>
</dbReference>
<evidence type="ECO:0000313" key="3">
    <source>
        <dbReference type="Proteomes" id="UP000019804"/>
    </source>
</evidence>
<dbReference type="InterPro" id="IPR001810">
    <property type="entry name" value="F-box_dom"/>
</dbReference>
<keyword evidence="3" id="KW-1185">Reference proteome</keyword>
<organism evidence="2 3">
    <name type="scientific">Aspergillus ruber (strain CBS 135680)</name>
    <dbReference type="NCBI Taxonomy" id="1388766"/>
    <lineage>
        <taxon>Eukaryota</taxon>
        <taxon>Fungi</taxon>
        <taxon>Dikarya</taxon>
        <taxon>Ascomycota</taxon>
        <taxon>Pezizomycotina</taxon>
        <taxon>Eurotiomycetes</taxon>
        <taxon>Eurotiomycetidae</taxon>
        <taxon>Eurotiales</taxon>
        <taxon>Aspergillaceae</taxon>
        <taxon>Aspergillus</taxon>
        <taxon>Aspergillus subgen. Aspergillus</taxon>
    </lineage>
</organism>
<dbReference type="PROSITE" id="PS50181">
    <property type="entry name" value="FBOX"/>
    <property type="match status" value="1"/>
</dbReference>
<dbReference type="RefSeq" id="XP_040634367.1">
    <property type="nucleotide sequence ID" value="XM_040780476.1"/>
</dbReference>
<dbReference type="SUPFAM" id="SSF81383">
    <property type="entry name" value="F-box domain"/>
    <property type="match status" value="1"/>
</dbReference>
<dbReference type="AlphaFoldDB" id="A0A017S161"/>
<reference evidence="3" key="1">
    <citation type="journal article" date="2014" name="Nat. Commun.">
        <title>Genomic adaptations of the halophilic Dead Sea filamentous fungus Eurotium rubrum.</title>
        <authorList>
            <person name="Kis-Papo T."/>
            <person name="Weig A.R."/>
            <person name="Riley R."/>
            <person name="Persoh D."/>
            <person name="Salamov A."/>
            <person name="Sun H."/>
            <person name="Lipzen A."/>
            <person name="Wasser S.P."/>
            <person name="Rambold G."/>
            <person name="Grigoriev I.V."/>
            <person name="Nevo E."/>
        </authorList>
    </citation>
    <scope>NUCLEOTIDE SEQUENCE [LARGE SCALE GENOMIC DNA]</scope>
    <source>
        <strain evidence="3">CBS 135680</strain>
    </source>
</reference>
<name>A0A017S161_ASPRC</name>
<dbReference type="Proteomes" id="UP000019804">
    <property type="component" value="Unassembled WGS sequence"/>
</dbReference>
<dbReference type="SMART" id="SM00256">
    <property type="entry name" value="FBOX"/>
    <property type="match status" value="1"/>
</dbReference>
<accession>A0A017S161</accession>
<evidence type="ECO:0000313" key="2">
    <source>
        <dbReference type="EMBL" id="EYE90677.1"/>
    </source>
</evidence>
<feature type="domain" description="F-box" evidence="1">
    <location>
        <begin position="1"/>
        <end position="46"/>
    </location>
</feature>
<dbReference type="Pfam" id="PF12937">
    <property type="entry name" value="F-box-like"/>
    <property type="match status" value="1"/>
</dbReference>
<dbReference type="Gene3D" id="1.20.1280.50">
    <property type="match status" value="1"/>
</dbReference>
<evidence type="ECO:0000259" key="1">
    <source>
        <dbReference type="PROSITE" id="PS50181"/>
    </source>
</evidence>
<dbReference type="STRING" id="1388766.A0A017S161"/>
<sequence>MTGLLHLPPELVEEISSLLDPTDLCAVRLTCKALNTTTFSPFWKRTLRTIKTDLSFTSLQRLSAISSDTQLRRYVQKLTIRAFNRDEGVLGKGCRWERHSSGHIINMHKQPAGQKLDRILCHFINCNSIQIETTSTERPEPLNIFTATDAIMIIMNINKEAGLTIRSFTLDIFFMGMGDGDQELANLDPRRLQLSEAHYVAMGANLEELDVRYRPDSDPANDWPLNVMLHAPGLRKLRLACHAMERVSFPIFTLRLALMDLPCQHLQELEFFSIYTPIEYFIALLRKFKQSLRALKLQAVRIRSTLDDLKQMFRAMGTFPALETINVKLIESGPSGWRSIHFPAVAQKPVVDEAQGTTIGFDEWPHYNGLSCVEYSGPNMNVALNILAEAMKFTSEW</sequence>
<dbReference type="EMBL" id="KK088455">
    <property type="protein sequence ID" value="EYE90677.1"/>
    <property type="molecule type" value="Genomic_DNA"/>
</dbReference>